<keyword evidence="6" id="KW-1185">Reference proteome</keyword>
<evidence type="ECO:0000256" key="3">
    <source>
        <dbReference type="ARBA" id="ARBA00023163"/>
    </source>
</evidence>
<evidence type="ECO:0000259" key="4">
    <source>
        <dbReference type="PROSITE" id="PS01124"/>
    </source>
</evidence>
<dbReference type="Pfam" id="PF10114">
    <property type="entry name" value="PocR"/>
    <property type="match status" value="1"/>
</dbReference>
<evidence type="ECO:0000313" key="5">
    <source>
        <dbReference type="EMBL" id="NIZ69635.1"/>
    </source>
</evidence>
<dbReference type="InterPro" id="IPR018062">
    <property type="entry name" value="HTH_AraC-typ_CS"/>
</dbReference>
<dbReference type="AlphaFoldDB" id="A0A968KUZ4"/>
<feature type="domain" description="HTH araC/xylS-type" evidence="4">
    <location>
        <begin position="322"/>
        <end position="420"/>
    </location>
</feature>
<dbReference type="PROSITE" id="PS01124">
    <property type="entry name" value="HTH_ARAC_FAMILY_2"/>
    <property type="match status" value="1"/>
</dbReference>
<dbReference type="InterPro" id="IPR018060">
    <property type="entry name" value="HTH_AraC"/>
</dbReference>
<dbReference type="SMART" id="SM00342">
    <property type="entry name" value="HTH_ARAC"/>
    <property type="match status" value="1"/>
</dbReference>
<evidence type="ECO:0000313" key="6">
    <source>
        <dbReference type="Proteomes" id="UP000778951"/>
    </source>
</evidence>
<protein>
    <submittedName>
        <fullName evidence="5">AraC family transcriptional regulator</fullName>
    </submittedName>
</protein>
<comment type="caution">
    <text evidence="5">The sequence shown here is derived from an EMBL/GenBank/DDBJ whole genome shotgun (WGS) entry which is preliminary data.</text>
</comment>
<dbReference type="InterPro" id="IPR020449">
    <property type="entry name" value="Tscrpt_reg_AraC-type_HTH"/>
</dbReference>
<reference evidence="5" key="1">
    <citation type="submission" date="2020-03" db="EMBL/GenBank/DDBJ databases">
        <title>Spirochaetal bacteria isolated from arthropods constitute a novel genus Entomospira genus novum within the order Spirochaetales.</title>
        <authorList>
            <person name="Grana-Miraglia L."/>
            <person name="Sikutova S."/>
            <person name="Fingerle V."/>
            <person name="Sing A."/>
            <person name="Castillo-Ramirez S."/>
            <person name="Margos G."/>
            <person name="Rudolf I."/>
        </authorList>
    </citation>
    <scope>NUCLEOTIDE SEQUENCE</scope>
    <source>
        <strain evidence="5">BR149</strain>
    </source>
</reference>
<dbReference type="Proteomes" id="UP000778951">
    <property type="component" value="Unassembled WGS sequence"/>
</dbReference>
<dbReference type="PANTHER" id="PTHR43280">
    <property type="entry name" value="ARAC-FAMILY TRANSCRIPTIONAL REGULATOR"/>
    <property type="match status" value="1"/>
</dbReference>
<dbReference type="InterPro" id="IPR018771">
    <property type="entry name" value="PocR_dom"/>
</dbReference>
<dbReference type="EMBL" id="JAATLM010000001">
    <property type="protein sequence ID" value="NIZ69635.1"/>
    <property type="molecule type" value="Genomic_DNA"/>
</dbReference>
<dbReference type="Pfam" id="PF12833">
    <property type="entry name" value="HTH_18"/>
    <property type="match status" value="1"/>
</dbReference>
<dbReference type="PRINTS" id="PR00032">
    <property type="entry name" value="HTHARAC"/>
</dbReference>
<evidence type="ECO:0000256" key="1">
    <source>
        <dbReference type="ARBA" id="ARBA00023015"/>
    </source>
</evidence>
<dbReference type="GO" id="GO:0043565">
    <property type="term" value="F:sequence-specific DNA binding"/>
    <property type="evidence" value="ECO:0007669"/>
    <property type="project" value="InterPro"/>
</dbReference>
<keyword evidence="1" id="KW-0805">Transcription regulation</keyword>
<gene>
    <name evidence="5" type="ORF">HCT48_05325</name>
</gene>
<name>A0A968KUZ4_9SPIO</name>
<dbReference type="Gene3D" id="1.10.10.60">
    <property type="entry name" value="Homeodomain-like"/>
    <property type="match status" value="2"/>
</dbReference>
<dbReference type="GO" id="GO:0003700">
    <property type="term" value="F:DNA-binding transcription factor activity"/>
    <property type="evidence" value="ECO:0007669"/>
    <property type="project" value="InterPro"/>
</dbReference>
<keyword evidence="3" id="KW-0804">Transcription</keyword>
<dbReference type="RefSeq" id="WP_167695720.1">
    <property type="nucleotide sequence ID" value="NZ_CP118181.1"/>
</dbReference>
<dbReference type="InterPro" id="IPR009057">
    <property type="entry name" value="Homeodomain-like_sf"/>
</dbReference>
<proteinExistence type="predicted"/>
<dbReference type="SUPFAM" id="SSF46689">
    <property type="entry name" value="Homeodomain-like"/>
    <property type="match status" value="2"/>
</dbReference>
<dbReference type="PROSITE" id="PS00041">
    <property type="entry name" value="HTH_ARAC_FAMILY_1"/>
    <property type="match status" value="1"/>
</dbReference>
<keyword evidence="2" id="KW-0238">DNA-binding</keyword>
<organism evidence="5 6">
    <name type="scientific">Entomospira culicis</name>
    <dbReference type="NCBI Taxonomy" id="2719989"/>
    <lineage>
        <taxon>Bacteria</taxon>
        <taxon>Pseudomonadati</taxon>
        <taxon>Spirochaetota</taxon>
        <taxon>Spirochaetia</taxon>
        <taxon>Spirochaetales</taxon>
        <taxon>Spirochaetaceae</taxon>
        <taxon>Entomospira</taxon>
    </lineage>
</organism>
<evidence type="ECO:0000256" key="2">
    <source>
        <dbReference type="ARBA" id="ARBA00023125"/>
    </source>
</evidence>
<dbReference type="PANTHER" id="PTHR43280:SF28">
    <property type="entry name" value="HTH-TYPE TRANSCRIPTIONAL ACTIVATOR RHAS"/>
    <property type="match status" value="1"/>
</dbReference>
<sequence length="427" mass="49000">MASNIERIREAVAPDKQESRVYDPIISLARQYHPATGVSVRVFDNEVHEIYRVDHPSWGCQFCQHMRLGVQQKSSAEYQPKEHCATTHVFGAVRSRQLSGHYVYQCRSGFTFWSSPIIINGRFLASVVAGSTMLMNREEFIKRAPKYHQGRLVDTLGVQLLEQVESTSETRVVALAEILHLSCSALSQKHSHMMFRGAGRTQDRDLVFNAEFKMYEELLVLVESGSTHEAKDLAVTIFQKIDEAMESDFFRLKEQILDLAIFLTNATNVQGSGDFSLNVQFLRDLQMIMTTEDLREWLLSVIEMVSSIPTRVSQLKYGHLLVHAVRYMHQNFSKNITLEEVSKIAKLSPSYFSRLFKTEMGLSFTEYLNRIRINESKRKLKFTNLTLFEIANICGFSDQSYFTKIFKRAEGISPGRYRQSQKNDGSI</sequence>
<accession>A0A968KUZ4</accession>